<gene>
    <name evidence="2" type="ORF">A2774_04970</name>
</gene>
<sequence length="217" mass="24608">MLFASIYYVGRSMPHELYTISVFFFFNLFLLIAQVLRKFSSSKLTLTIAFILFILLIAYPAWQRKDFLSAKLINKYERIKQGKIFSADFDKSLIHAYSKETAMIKNQIKEIKTIIISADETFLFYLTKKKNLLSVNPVVGNIYSKSEMDNLINSLGSNCPHGIAVDCSLVGKCPSYETFSVGDPIILSTLLQRIQAACQIIYQPTVCTDKICIISKP</sequence>
<keyword evidence="1" id="KW-1133">Transmembrane helix</keyword>
<protein>
    <submittedName>
        <fullName evidence="2">Uncharacterized protein</fullName>
    </submittedName>
</protein>
<feature type="transmembrane region" description="Helical" evidence="1">
    <location>
        <begin position="17"/>
        <end position="37"/>
    </location>
</feature>
<reference evidence="2 3" key="1">
    <citation type="journal article" date="2016" name="Nat. Commun.">
        <title>Thousands of microbial genomes shed light on interconnected biogeochemical processes in an aquifer system.</title>
        <authorList>
            <person name="Anantharaman K."/>
            <person name="Brown C.T."/>
            <person name="Hug L.A."/>
            <person name="Sharon I."/>
            <person name="Castelle C.J."/>
            <person name="Probst A.J."/>
            <person name="Thomas B.C."/>
            <person name="Singh A."/>
            <person name="Wilkins M.J."/>
            <person name="Karaoz U."/>
            <person name="Brodie E.L."/>
            <person name="Williams K.H."/>
            <person name="Hubbard S.S."/>
            <person name="Banfield J.F."/>
        </authorList>
    </citation>
    <scope>NUCLEOTIDE SEQUENCE [LARGE SCALE GENOMIC DNA]</scope>
</reference>
<proteinExistence type="predicted"/>
<keyword evidence="1" id="KW-0472">Membrane</keyword>
<evidence type="ECO:0000256" key="1">
    <source>
        <dbReference type="SAM" id="Phobius"/>
    </source>
</evidence>
<comment type="caution">
    <text evidence="2">The sequence shown here is derived from an EMBL/GenBank/DDBJ whole genome shotgun (WGS) entry which is preliminary data.</text>
</comment>
<keyword evidence="1" id="KW-0812">Transmembrane</keyword>
<evidence type="ECO:0000313" key="3">
    <source>
        <dbReference type="Proteomes" id="UP000177208"/>
    </source>
</evidence>
<organism evidence="2 3">
    <name type="scientific">Candidatus Roizmanbacteria bacterium RIFCSPHIGHO2_01_FULL_39_12c</name>
    <dbReference type="NCBI Taxonomy" id="1802031"/>
    <lineage>
        <taxon>Bacteria</taxon>
        <taxon>Candidatus Roizmaniibacteriota</taxon>
    </lineage>
</organism>
<name>A0A1F7GBB1_9BACT</name>
<accession>A0A1F7GBB1</accession>
<dbReference type="EMBL" id="MFZG01000026">
    <property type="protein sequence ID" value="OGK16199.1"/>
    <property type="molecule type" value="Genomic_DNA"/>
</dbReference>
<dbReference type="AlphaFoldDB" id="A0A1F7GBB1"/>
<dbReference type="Proteomes" id="UP000177208">
    <property type="component" value="Unassembled WGS sequence"/>
</dbReference>
<evidence type="ECO:0000313" key="2">
    <source>
        <dbReference type="EMBL" id="OGK16199.1"/>
    </source>
</evidence>
<feature type="transmembrane region" description="Helical" evidence="1">
    <location>
        <begin position="44"/>
        <end position="62"/>
    </location>
</feature>